<feature type="region of interest" description="Disordered" evidence="1">
    <location>
        <begin position="47"/>
        <end position="85"/>
    </location>
</feature>
<evidence type="ECO:0000313" key="2">
    <source>
        <dbReference type="EMBL" id="ASG19133.1"/>
    </source>
</evidence>
<protein>
    <submittedName>
        <fullName evidence="2">Uncharacterized protein</fullName>
    </submittedName>
</protein>
<reference evidence="2 3" key="1">
    <citation type="submission" date="2017-06" db="EMBL/GenBank/DDBJ databases">
        <title>Salmonella reference genomes for public health.</title>
        <authorList>
            <person name="Robertson J."/>
            <person name="Yoshida C."/>
            <person name="Gurnik S."/>
            <person name="Nash J."/>
        </authorList>
    </citation>
    <scope>NUCLEOTIDE SEQUENCE [LARGE SCALE GENOMIC DNA]</scope>
    <source>
        <strain evidence="2 3">S-1643</strain>
        <plasmid evidence="3">Plasmid unnamed1</plasmid>
    </source>
</reference>
<dbReference type="RefSeq" id="WP_024143068.1">
    <property type="nucleotide sequence ID" value="NZ_CP022118.1"/>
</dbReference>
<dbReference type="Proteomes" id="UP000197157">
    <property type="component" value="Plasmid unnamed1"/>
</dbReference>
<evidence type="ECO:0000313" key="3">
    <source>
        <dbReference type="Proteomes" id="UP000197157"/>
    </source>
</evidence>
<dbReference type="EMBL" id="CP022118">
    <property type="protein sequence ID" value="ASG19133.1"/>
    <property type="molecule type" value="Genomic_DNA"/>
</dbReference>
<keyword evidence="2" id="KW-0614">Plasmid</keyword>
<accession>A0A241PXY6</accession>
<organism evidence="2 3">
    <name type="scientific">Salmonella enterica subsp. enterica serovar Macclesfield str. S-1643</name>
    <dbReference type="NCBI Taxonomy" id="1242107"/>
    <lineage>
        <taxon>Bacteria</taxon>
        <taxon>Pseudomonadati</taxon>
        <taxon>Pseudomonadota</taxon>
        <taxon>Gammaproteobacteria</taxon>
        <taxon>Enterobacterales</taxon>
        <taxon>Enterobacteriaceae</taxon>
        <taxon>Salmonella</taxon>
    </lineage>
</organism>
<geneLocation type="plasmid" evidence="2">
    <name>unnamed1</name>
</geneLocation>
<name>A0A241PXY6_SALET</name>
<dbReference type="AlphaFoldDB" id="A0A241PXY6"/>
<evidence type="ECO:0000256" key="1">
    <source>
        <dbReference type="SAM" id="MobiDB-lite"/>
    </source>
</evidence>
<proteinExistence type="predicted"/>
<sequence>MKSLSENEIINVSGAGFGDYGGYTSGELGAKAGCAIDSILGVPACGHNNGKDPSKLDPKAHNISEPLIPKPNWNQPMTEWHGPSF</sequence>
<gene>
    <name evidence="2" type="ORF">LFZ25_25175</name>
</gene>
<feature type="compositionally biased region" description="Basic and acidic residues" evidence="1">
    <location>
        <begin position="49"/>
        <end position="62"/>
    </location>
</feature>
<dbReference type="GeneID" id="39505572"/>